<dbReference type="AlphaFoldDB" id="A0A1B0ATI2"/>
<evidence type="ECO:0000313" key="1">
    <source>
        <dbReference type="EnsemblMetazoa" id="GPPI008013-PA"/>
    </source>
</evidence>
<dbReference type="EMBL" id="JXJN01003315">
    <property type="status" value="NOT_ANNOTATED_CDS"/>
    <property type="molecule type" value="Genomic_DNA"/>
</dbReference>
<organism evidence="1 2">
    <name type="scientific">Glossina palpalis gambiensis</name>
    <dbReference type="NCBI Taxonomy" id="67801"/>
    <lineage>
        <taxon>Eukaryota</taxon>
        <taxon>Metazoa</taxon>
        <taxon>Ecdysozoa</taxon>
        <taxon>Arthropoda</taxon>
        <taxon>Hexapoda</taxon>
        <taxon>Insecta</taxon>
        <taxon>Pterygota</taxon>
        <taxon>Neoptera</taxon>
        <taxon>Endopterygota</taxon>
        <taxon>Diptera</taxon>
        <taxon>Brachycera</taxon>
        <taxon>Muscomorpha</taxon>
        <taxon>Hippoboscoidea</taxon>
        <taxon>Glossinidae</taxon>
        <taxon>Glossina</taxon>
    </lineage>
</organism>
<proteinExistence type="predicted"/>
<dbReference type="EnsemblMetazoa" id="GPPI008013-RA">
    <property type="protein sequence ID" value="GPPI008013-PA"/>
    <property type="gene ID" value="GPPI008013"/>
</dbReference>
<dbReference type="EMBL" id="JXJN01003316">
    <property type="status" value="NOT_ANNOTATED_CDS"/>
    <property type="molecule type" value="Genomic_DNA"/>
</dbReference>
<dbReference type="Proteomes" id="UP000092460">
    <property type="component" value="Unassembled WGS sequence"/>
</dbReference>
<protein>
    <submittedName>
        <fullName evidence="1">Uncharacterized protein</fullName>
    </submittedName>
</protein>
<sequence length="299" mass="34409">MLTDDDGDDYDCVLLSKMADLRKHYRPNYFHCLSLAKNLVVAVNSNVWEDVSRVNVDGPDLLMAAWVSRKCTLPSSLERIDILVGMDSFNRVLGTVMELEAPTVNVEENVSRTRYRKVIFAKMPRIAVAPKRLYMESLKGVGPKSTYISVICHHHKPLTIIMHITHVRLRNSVRATKTKRKASHLSIIYINNNDDDSNNNREGRQSFGLSLAFTFYPSVRLRQASKQPCGRIYIKLHKFLLYRANHHFALLHTAYTVRTIVQSIWQLNVKDLTEIIEKHFERSLPEESTSLSIIRIMSN</sequence>
<reference evidence="2" key="1">
    <citation type="submission" date="2015-01" db="EMBL/GenBank/DDBJ databases">
        <authorList>
            <person name="Aksoy S."/>
            <person name="Warren W."/>
            <person name="Wilson R.K."/>
        </authorList>
    </citation>
    <scope>NUCLEOTIDE SEQUENCE [LARGE SCALE GENOMIC DNA]</scope>
    <source>
        <strain evidence="2">IAEA</strain>
    </source>
</reference>
<name>A0A1B0ATI2_9MUSC</name>
<evidence type="ECO:0000313" key="2">
    <source>
        <dbReference type="Proteomes" id="UP000092460"/>
    </source>
</evidence>
<accession>A0A1B0ATI2</accession>
<dbReference type="VEuPathDB" id="VectorBase:GPPI008013"/>
<keyword evidence="2" id="KW-1185">Reference proteome</keyword>
<reference evidence="1" key="2">
    <citation type="submission" date="2020-05" db="UniProtKB">
        <authorList>
            <consortium name="EnsemblMetazoa"/>
        </authorList>
    </citation>
    <scope>IDENTIFICATION</scope>
    <source>
        <strain evidence="1">IAEA</strain>
    </source>
</reference>